<organism evidence="7 8">
    <name type="scientific">Chytriomyces confervae</name>
    <dbReference type="NCBI Taxonomy" id="246404"/>
    <lineage>
        <taxon>Eukaryota</taxon>
        <taxon>Fungi</taxon>
        <taxon>Fungi incertae sedis</taxon>
        <taxon>Chytridiomycota</taxon>
        <taxon>Chytridiomycota incertae sedis</taxon>
        <taxon>Chytridiomycetes</taxon>
        <taxon>Chytridiales</taxon>
        <taxon>Chytriomycetaceae</taxon>
        <taxon>Chytriomyces</taxon>
    </lineage>
</organism>
<name>A0A507EMI6_9FUNG</name>
<evidence type="ECO:0000313" key="8">
    <source>
        <dbReference type="Proteomes" id="UP000320333"/>
    </source>
</evidence>
<comment type="caution">
    <text evidence="7">The sequence shown here is derived from an EMBL/GenBank/DDBJ whole genome shotgun (WGS) entry which is preliminary data.</text>
</comment>
<sequence length="616" mass="65865">MSSIGLSASGYASSMNRDTSNSSLFKTEFESSESMELDIEDFLLSELEAAVTPEVKYEPTSAPVQWSYDFPSLAGSGLFGVSERTLVNNEVSANIAAATSAANSGKIPSFNFNVDCDSSGDLVQFGFDFPAPQNQIFSSAPSPMPQTIPQNFLMDFSVPATTDPSGMVHQVVSPFKAGVFSVPVLNALATTPNLDAGLKEGDGQVDNLASAIERSRANSVTPAPPGMQVDSGLLNSVSNPGSTFRNISLASLPIEDCPLTKEQMDVLQRRRNAFTCDGASFKSLATAAVTPPAIPPTFFNSDSTMLGEEVIIRSDNYLLTSVPSSQCDNSAFIPRQRNTAKLEIVTNHKRQQHRSAPVFNSASTTSSGSGAASTSSPSSFTAGTPSSSQTPSPVTAKQKLSKASRLHAGGYTHVYKCPMAGCTQSFHKQMNLTSHIKTHKSNKIFTCPECGCGATFRRSHDLRRHYLSMHNETGKQFNCPSCPKKFARLDALKRHVSRIGNKCYKYLGEEGCMQRLTELIKDDMIHRGIPLDSLALHCAMLGSSSGSRSVVSTNGEPGPPLSRTEIVLNAIARKRGRKTDGGGNVGGLREVGNEMDSLAEALGLDVERKPGFLASN</sequence>
<dbReference type="AlphaFoldDB" id="A0A507EMI6"/>
<feature type="domain" description="C2H2-type" evidence="6">
    <location>
        <begin position="445"/>
        <end position="475"/>
    </location>
</feature>
<dbReference type="GO" id="GO:0008270">
    <property type="term" value="F:zinc ion binding"/>
    <property type="evidence" value="ECO:0007669"/>
    <property type="project" value="UniProtKB-KW"/>
</dbReference>
<feature type="region of interest" description="Disordered" evidence="5">
    <location>
        <begin position="1"/>
        <end position="20"/>
    </location>
</feature>
<evidence type="ECO:0000256" key="1">
    <source>
        <dbReference type="ARBA" id="ARBA00022723"/>
    </source>
</evidence>
<keyword evidence="3" id="KW-0862">Zinc</keyword>
<dbReference type="InterPro" id="IPR013087">
    <property type="entry name" value="Znf_C2H2_type"/>
</dbReference>
<dbReference type="OrthoDB" id="9947289at2759"/>
<dbReference type="SUPFAM" id="SSF57667">
    <property type="entry name" value="beta-beta-alpha zinc fingers"/>
    <property type="match status" value="2"/>
</dbReference>
<dbReference type="Proteomes" id="UP000320333">
    <property type="component" value="Unassembled WGS sequence"/>
</dbReference>
<evidence type="ECO:0000256" key="4">
    <source>
        <dbReference type="PROSITE-ProRule" id="PRU00042"/>
    </source>
</evidence>
<keyword evidence="8" id="KW-1185">Reference proteome</keyword>
<feature type="compositionally biased region" description="Low complexity" evidence="5">
    <location>
        <begin position="361"/>
        <end position="395"/>
    </location>
</feature>
<dbReference type="PROSITE" id="PS00028">
    <property type="entry name" value="ZINC_FINGER_C2H2_1"/>
    <property type="match status" value="2"/>
</dbReference>
<keyword evidence="1" id="KW-0479">Metal-binding</keyword>
<dbReference type="SMART" id="SM00355">
    <property type="entry name" value="ZnF_C2H2"/>
    <property type="match status" value="3"/>
</dbReference>
<dbReference type="GO" id="GO:0000981">
    <property type="term" value="F:DNA-binding transcription factor activity, RNA polymerase II-specific"/>
    <property type="evidence" value="ECO:0007669"/>
    <property type="project" value="TreeGrafter"/>
</dbReference>
<reference evidence="7 8" key="1">
    <citation type="journal article" date="2019" name="Sci. Rep.">
        <title>Comparative genomics of chytrid fungi reveal insights into the obligate biotrophic and pathogenic lifestyle of Synchytrium endobioticum.</title>
        <authorList>
            <person name="van de Vossenberg B.T.L.H."/>
            <person name="Warris S."/>
            <person name="Nguyen H.D.T."/>
            <person name="van Gent-Pelzer M.P.E."/>
            <person name="Joly D.L."/>
            <person name="van de Geest H.C."/>
            <person name="Bonants P.J.M."/>
            <person name="Smith D.S."/>
            <person name="Levesque C.A."/>
            <person name="van der Lee T.A.J."/>
        </authorList>
    </citation>
    <scope>NUCLEOTIDE SEQUENCE [LARGE SCALE GENOMIC DNA]</scope>
    <source>
        <strain evidence="7 8">CBS 675.73</strain>
    </source>
</reference>
<evidence type="ECO:0000259" key="6">
    <source>
        <dbReference type="PROSITE" id="PS50157"/>
    </source>
</evidence>
<feature type="region of interest" description="Disordered" evidence="5">
    <location>
        <begin position="347"/>
        <end position="401"/>
    </location>
</feature>
<dbReference type="GO" id="GO:0000978">
    <property type="term" value="F:RNA polymerase II cis-regulatory region sequence-specific DNA binding"/>
    <property type="evidence" value="ECO:0007669"/>
    <property type="project" value="TreeGrafter"/>
</dbReference>
<dbReference type="Gene3D" id="3.30.160.60">
    <property type="entry name" value="Classic Zinc Finger"/>
    <property type="match status" value="3"/>
</dbReference>
<dbReference type="PANTHER" id="PTHR23235:SF120">
    <property type="entry name" value="KRUPPEL-LIKE FACTOR 15"/>
    <property type="match status" value="1"/>
</dbReference>
<evidence type="ECO:0000313" key="7">
    <source>
        <dbReference type="EMBL" id="TPX64428.1"/>
    </source>
</evidence>
<feature type="domain" description="C2H2-type" evidence="6">
    <location>
        <begin position="477"/>
        <end position="495"/>
    </location>
</feature>
<dbReference type="InterPro" id="IPR036236">
    <property type="entry name" value="Znf_C2H2_sf"/>
</dbReference>
<proteinExistence type="predicted"/>
<dbReference type="PANTHER" id="PTHR23235">
    <property type="entry name" value="KRUEPPEL-LIKE TRANSCRIPTION FACTOR"/>
    <property type="match status" value="1"/>
</dbReference>
<keyword evidence="2 4" id="KW-0863">Zinc-finger</keyword>
<evidence type="ECO:0000256" key="5">
    <source>
        <dbReference type="SAM" id="MobiDB-lite"/>
    </source>
</evidence>
<evidence type="ECO:0000256" key="3">
    <source>
        <dbReference type="ARBA" id="ARBA00022833"/>
    </source>
</evidence>
<gene>
    <name evidence="7" type="ORF">CcCBS67573_g08408</name>
</gene>
<dbReference type="EMBL" id="QEAP01000545">
    <property type="protein sequence ID" value="TPX64428.1"/>
    <property type="molecule type" value="Genomic_DNA"/>
</dbReference>
<dbReference type="Pfam" id="PF00096">
    <property type="entry name" value="zf-C2H2"/>
    <property type="match status" value="3"/>
</dbReference>
<evidence type="ECO:0000256" key="2">
    <source>
        <dbReference type="ARBA" id="ARBA00022771"/>
    </source>
</evidence>
<feature type="domain" description="C2H2-type" evidence="6">
    <location>
        <begin position="415"/>
        <end position="444"/>
    </location>
</feature>
<dbReference type="PROSITE" id="PS50157">
    <property type="entry name" value="ZINC_FINGER_C2H2_2"/>
    <property type="match status" value="3"/>
</dbReference>
<dbReference type="STRING" id="246404.A0A507EMI6"/>
<accession>A0A507EMI6</accession>
<protein>
    <recommendedName>
        <fullName evidence="6">C2H2-type domain-containing protein</fullName>
    </recommendedName>
</protein>